<proteinExistence type="inferred from homology"/>
<evidence type="ECO:0000313" key="13">
    <source>
        <dbReference type="EMBL" id="OIR23063.1"/>
    </source>
</evidence>
<evidence type="ECO:0000256" key="7">
    <source>
        <dbReference type="ARBA" id="ARBA00032024"/>
    </source>
</evidence>
<dbReference type="GO" id="GO:0005737">
    <property type="term" value="C:cytoplasm"/>
    <property type="evidence" value="ECO:0007669"/>
    <property type="project" value="TreeGrafter"/>
</dbReference>
<dbReference type="InterPro" id="IPR003710">
    <property type="entry name" value="ApbA"/>
</dbReference>
<evidence type="ECO:0000256" key="6">
    <source>
        <dbReference type="ARBA" id="ARBA00023002"/>
    </source>
</evidence>
<dbReference type="SUPFAM" id="SSF48179">
    <property type="entry name" value="6-phosphogluconate dehydrogenase C-terminal domain-like"/>
    <property type="match status" value="1"/>
</dbReference>
<evidence type="ECO:0000256" key="10">
    <source>
        <dbReference type="RuleBase" id="RU362068"/>
    </source>
</evidence>
<dbReference type="GO" id="GO:0050661">
    <property type="term" value="F:NADP binding"/>
    <property type="evidence" value="ECO:0007669"/>
    <property type="project" value="TreeGrafter"/>
</dbReference>
<evidence type="ECO:0000259" key="11">
    <source>
        <dbReference type="Pfam" id="PF02558"/>
    </source>
</evidence>
<dbReference type="InterPro" id="IPR036291">
    <property type="entry name" value="NAD(P)-bd_dom_sf"/>
</dbReference>
<evidence type="ECO:0000256" key="1">
    <source>
        <dbReference type="ARBA" id="ARBA00004724"/>
    </source>
</evidence>
<dbReference type="InterPro" id="IPR013332">
    <property type="entry name" value="KPR_N"/>
</dbReference>
<accession>A0A1J5TQ59</accession>
<comment type="function">
    <text evidence="10">Catalyzes the NADPH-dependent reduction of ketopantoate into pantoic acid.</text>
</comment>
<evidence type="ECO:0000259" key="12">
    <source>
        <dbReference type="Pfam" id="PF08546"/>
    </source>
</evidence>
<comment type="caution">
    <text evidence="13">The sequence shown here is derived from an EMBL/GenBank/DDBJ whole genome shotgun (WGS) entry which is preliminary data.</text>
</comment>
<comment type="catalytic activity">
    <reaction evidence="8">
        <text>(R)-pantoate + NADP(+) = 2-dehydropantoate + NADPH + H(+)</text>
        <dbReference type="Rhea" id="RHEA:16233"/>
        <dbReference type="ChEBI" id="CHEBI:11561"/>
        <dbReference type="ChEBI" id="CHEBI:15378"/>
        <dbReference type="ChEBI" id="CHEBI:15980"/>
        <dbReference type="ChEBI" id="CHEBI:57783"/>
        <dbReference type="ChEBI" id="CHEBI:58349"/>
        <dbReference type="EC" id="1.1.1.169"/>
    </reaction>
    <physiologicalReaction direction="right-to-left" evidence="8">
        <dbReference type="Rhea" id="RHEA:16235"/>
    </physiologicalReaction>
</comment>
<dbReference type="InterPro" id="IPR008927">
    <property type="entry name" value="6-PGluconate_DH-like_C_sf"/>
</dbReference>
<evidence type="ECO:0000256" key="3">
    <source>
        <dbReference type="ARBA" id="ARBA00013014"/>
    </source>
</evidence>
<dbReference type="GO" id="GO:0015937">
    <property type="term" value="P:coenzyme A biosynthetic process"/>
    <property type="evidence" value="ECO:0007669"/>
    <property type="project" value="UniProtKB-UniPathway"/>
</dbReference>
<dbReference type="Gene3D" id="1.10.1040.10">
    <property type="entry name" value="N-(1-d-carboxylethyl)-l-norvaline Dehydrogenase, domain 2"/>
    <property type="match status" value="1"/>
</dbReference>
<dbReference type="InterPro" id="IPR013752">
    <property type="entry name" value="KPA_reductase"/>
</dbReference>
<feature type="domain" description="Ketopantoate reductase C-terminal" evidence="12">
    <location>
        <begin position="166"/>
        <end position="285"/>
    </location>
</feature>
<comment type="pathway">
    <text evidence="1 10">Cofactor biosynthesis; coenzyme A biosynthesis.</text>
</comment>
<name>A0A1J5TQ59_9ARCH</name>
<dbReference type="InterPro" id="IPR050838">
    <property type="entry name" value="Ketopantoate_reductase"/>
</dbReference>
<evidence type="ECO:0000256" key="9">
    <source>
        <dbReference type="ARBA" id="ARBA00048196"/>
    </source>
</evidence>
<evidence type="ECO:0000256" key="4">
    <source>
        <dbReference type="ARBA" id="ARBA00022857"/>
    </source>
</evidence>
<dbReference type="InterPro" id="IPR013328">
    <property type="entry name" value="6PGD_dom2"/>
</dbReference>
<organism evidence="13 14">
    <name type="scientific">Marine Group III euryarchaeote CG-Epi3</name>
    <dbReference type="NCBI Taxonomy" id="1888997"/>
    <lineage>
        <taxon>Archaea</taxon>
        <taxon>Methanobacteriati</taxon>
        <taxon>Thermoplasmatota</taxon>
        <taxon>Thermoplasmata</taxon>
        <taxon>Candidatus Thermoprofundales</taxon>
    </lineage>
</organism>
<keyword evidence="4 10" id="KW-0521">NADP</keyword>
<dbReference type="EMBL" id="MIYY01000025">
    <property type="protein sequence ID" value="OIR23063.1"/>
    <property type="molecule type" value="Genomic_DNA"/>
</dbReference>
<dbReference type="Pfam" id="PF02558">
    <property type="entry name" value="ApbA"/>
    <property type="match status" value="1"/>
</dbReference>
<dbReference type="Proteomes" id="UP000183138">
    <property type="component" value="Unassembled WGS sequence"/>
</dbReference>
<dbReference type="NCBIfam" id="TIGR00745">
    <property type="entry name" value="apbA_panE"/>
    <property type="match status" value="1"/>
</dbReference>
<evidence type="ECO:0000313" key="14">
    <source>
        <dbReference type="Proteomes" id="UP000183138"/>
    </source>
</evidence>
<evidence type="ECO:0000256" key="5">
    <source>
        <dbReference type="ARBA" id="ARBA00022993"/>
    </source>
</evidence>
<dbReference type="Gene3D" id="3.40.50.720">
    <property type="entry name" value="NAD(P)-binding Rossmann-like Domain"/>
    <property type="match status" value="1"/>
</dbReference>
<evidence type="ECO:0000256" key="8">
    <source>
        <dbReference type="ARBA" id="ARBA00047506"/>
    </source>
</evidence>
<dbReference type="AlphaFoldDB" id="A0A1J5TQ59"/>
<sequence length="288" mass="32003">MRITIIGPGAIGLLLAASLKKENKLSVLVKKEKRDILKKKGLWITKGNQKKRINADIVTKLSDTDIVIIAVKAYDLKSTNAVLKDFRGKIIICQNGLEVINYLPPNANDVSLIVTSVGAISSDTGVSDYRGSGTTVIGSLTRNNKPMINFEGLFSEYYFTMNHVENIATLIWLKAVINSAINPIASLYNLKNGELKKDKYLILVKDLLNESVSIAIANGIEFHDDPLEETMKIIDRTHDNICSMLQDLRKGRKTEINEINGLIAQIGKEKNMNTKLNSEYLEKIKSIS</sequence>
<dbReference type="EC" id="1.1.1.169" evidence="3 10"/>
<reference evidence="13 14" key="1">
    <citation type="submission" date="2016-08" db="EMBL/GenBank/DDBJ databases">
        <title>New Insights into Marine Group III Euryarchaeota, from dark to light.</title>
        <authorList>
            <person name="Haro-Moreno J.M."/>
            <person name="Rodriguez-Valera F."/>
            <person name="Lopez-Garcia P."/>
            <person name="Moreira D."/>
            <person name="Martin-Cuadrado A.B."/>
        </authorList>
    </citation>
    <scope>NUCLEOTIDE SEQUENCE [LARGE SCALE GENOMIC DNA]</scope>
    <source>
        <strain evidence="13">CG-Epi3</strain>
    </source>
</reference>
<evidence type="ECO:0000256" key="2">
    <source>
        <dbReference type="ARBA" id="ARBA00007870"/>
    </source>
</evidence>
<protein>
    <recommendedName>
        <fullName evidence="3 10">2-dehydropantoate 2-reductase</fullName>
        <ecNumber evidence="3 10">1.1.1.169</ecNumber>
    </recommendedName>
    <alternativeName>
        <fullName evidence="7 10">Ketopantoate reductase</fullName>
    </alternativeName>
</protein>
<keyword evidence="6 10" id="KW-0560">Oxidoreductase</keyword>
<dbReference type="GO" id="GO:0008677">
    <property type="term" value="F:2-dehydropantoate 2-reductase activity"/>
    <property type="evidence" value="ECO:0007669"/>
    <property type="project" value="UniProtKB-EC"/>
</dbReference>
<dbReference type="PANTHER" id="PTHR43765:SF2">
    <property type="entry name" value="2-DEHYDROPANTOATE 2-REDUCTASE"/>
    <property type="match status" value="1"/>
</dbReference>
<keyword evidence="5 10" id="KW-0173">Coenzyme A biosynthesis</keyword>
<dbReference type="Pfam" id="PF08546">
    <property type="entry name" value="ApbA_C"/>
    <property type="match status" value="1"/>
</dbReference>
<dbReference type="SUPFAM" id="SSF51735">
    <property type="entry name" value="NAD(P)-binding Rossmann-fold domains"/>
    <property type="match status" value="1"/>
</dbReference>
<gene>
    <name evidence="13" type="ORF">BEU00_00935</name>
</gene>
<dbReference type="UniPathway" id="UPA00241"/>
<feature type="domain" description="Ketopantoate reductase N-terminal" evidence="11">
    <location>
        <begin position="3"/>
        <end position="140"/>
    </location>
</feature>
<dbReference type="GO" id="GO:0015940">
    <property type="term" value="P:pantothenate biosynthetic process"/>
    <property type="evidence" value="ECO:0007669"/>
    <property type="project" value="InterPro"/>
</dbReference>
<dbReference type="PANTHER" id="PTHR43765">
    <property type="entry name" value="2-DEHYDROPANTOATE 2-REDUCTASE-RELATED"/>
    <property type="match status" value="1"/>
</dbReference>
<comment type="catalytic activity">
    <reaction evidence="9">
        <text>(R)-pantoate + NAD(+) = 2-dehydropantoate + NADH + H(+)</text>
        <dbReference type="Rhea" id="RHEA:61292"/>
        <dbReference type="ChEBI" id="CHEBI:11561"/>
        <dbReference type="ChEBI" id="CHEBI:15378"/>
        <dbReference type="ChEBI" id="CHEBI:15980"/>
        <dbReference type="ChEBI" id="CHEBI:57540"/>
        <dbReference type="ChEBI" id="CHEBI:57945"/>
    </reaction>
    <physiologicalReaction direction="right-to-left" evidence="9">
        <dbReference type="Rhea" id="RHEA:61294"/>
    </physiologicalReaction>
</comment>
<comment type="similarity">
    <text evidence="2 10">Belongs to the ketopantoate reductase family.</text>
</comment>